<proteinExistence type="predicted"/>
<keyword evidence="2" id="KW-0732">Signal</keyword>
<dbReference type="RefSeq" id="WP_133765960.1">
    <property type="nucleotide sequence ID" value="NZ_BAAARP010000002.1"/>
</dbReference>
<accession>A0A4R7FKD0</accession>
<feature type="compositionally biased region" description="Acidic residues" evidence="1">
    <location>
        <begin position="78"/>
        <end position="106"/>
    </location>
</feature>
<reference evidence="3 4" key="1">
    <citation type="submission" date="2019-03" db="EMBL/GenBank/DDBJ databases">
        <title>Genomic Encyclopedia of Archaeal and Bacterial Type Strains, Phase II (KMG-II): from individual species to whole genera.</title>
        <authorList>
            <person name="Goeker M."/>
        </authorList>
    </citation>
    <scope>NUCLEOTIDE SEQUENCE [LARGE SCALE GENOMIC DNA]</scope>
    <source>
        <strain evidence="3 4">DSM 24782</strain>
    </source>
</reference>
<evidence type="ECO:0000313" key="3">
    <source>
        <dbReference type="EMBL" id="TDS76810.1"/>
    </source>
</evidence>
<sequence length="317" mass="32637">MHLSALRTAAIAGSCAIALSFVALPAHAVTVSAFSHSGSESGTSSSDSATTSTDDSGTAAGDDGTATEAGDGNGGAEAGDDNGSDATDDGTDAGDDQGDDASDDQGGDTGGSASTPVALPAEQGTPTQTFRDTVLLPKELRTRGIKVVYSGLTRKAHYQPYFSGGQSGGPISEVKRANGNGSLTLVIRPRKDLAWMSTLGASFVIGLRGVDTDLDLTQQIQVKYDSDAALTTERHGKRVALAVSVDRETESGRAAAWKKVQVHFQKKVDGTWVTVKTTRTDAKGVAKATVKAGKAEWRAVVAAGKKVAGKTTRSHRR</sequence>
<comment type="caution">
    <text evidence="3">The sequence shown here is derived from an EMBL/GenBank/DDBJ whole genome shotgun (WGS) entry which is preliminary data.</text>
</comment>
<feature type="compositionally biased region" description="Low complexity" evidence="1">
    <location>
        <begin position="37"/>
        <end position="70"/>
    </location>
</feature>
<evidence type="ECO:0000256" key="1">
    <source>
        <dbReference type="SAM" id="MobiDB-lite"/>
    </source>
</evidence>
<gene>
    <name evidence="3" type="ORF">CLV52_1746</name>
</gene>
<dbReference type="OrthoDB" id="9825275at2"/>
<feature type="region of interest" description="Disordered" evidence="1">
    <location>
        <begin position="35"/>
        <end position="128"/>
    </location>
</feature>
<dbReference type="EMBL" id="SOAM01000002">
    <property type="protein sequence ID" value="TDS76810.1"/>
    <property type="molecule type" value="Genomic_DNA"/>
</dbReference>
<dbReference type="AlphaFoldDB" id="A0A4R7FKD0"/>
<protein>
    <submittedName>
        <fullName evidence="3">Uncharacterized protein</fullName>
    </submittedName>
</protein>
<feature type="signal peptide" evidence="2">
    <location>
        <begin position="1"/>
        <end position="28"/>
    </location>
</feature>
<organism evidence="3 4">
    <name type="scientific">Amnibacterium kyonggiense</name>
    <dbReference type="NCBI Taxonomy" id="595671"/>
    <lineage>
        <taxon>Bacteria</taxon>
        <taxon>Bacillati</taxon>
        <taxon>Actinomycetota</taxon>
        <taxon>Actinomycetes</taxon>
        <taxon>Micrococcales</taxon>
        <taxon>Microbacteriaceae</taxon>
        <taxon>Amnibacterium</taxon>
    </lineage>
</organism>
<keyword evidence="4" id="KW-1185">Reference proteome</keyword>
<evidence type="ECO:0000313" key="4">
    <source>
        <dbReference type="Proteomes" id="UP000295344"/>
    </source>
</evidence>
<feature type="chain" id="PRO_5020524930" evidence="2">
    <location>
        <begin position="29"/>
        <end position="317"/>
    </location>
</feature>
<dbReference type="Proteomes" id="UP000295344">
    <property type="component" value="Unassembled WGS sequence"/>
</dbReference>
<name>A0A4R7FKD0_9MICO</name>
<evidence type="ECO:0000256" key="2">
    <source>
        <dbReference type="SAM" id="SignalP"/>
    </source>
</evidence>